<gene>
    <name evidence="1" type="ORF">DAEQUDRAFT_726832</name>
</gene>
<proteinExistence type="predicted"/>
<protein>
    <submittedName>
        <fullName evidence="1">Uncharacterized protein</fullName>
    </submittedName>
</protein>
<keyword evidence="2" id="KW-1185">Reference proteome</keyword>
<dbReference type="AlphaFoldDB" id="A0A165QBT3"/>
<reference evidence="1 2" key="1">
    <citation type="journal article" date="2016" name="Mol. Biol. Evol.">
        <title>Comparative Genomics of Early-Diverging Mushroom-Forming Fungi Provides Insights into the Origins of Lignocellulose Decay Capabilities.</title>
        <authorList>
            <person name="Nagy L.G."/>
            <person name="Riley R."/>
            <person name="Tritt A."/>
            <person name="Adam C."/>
            <person name="Daum C."/>
            <person name="Floudas D."/>
            <person name="Sun H."/>
            <person name="Yadav J.S."/>
            <person name="Pangilinan J."/>
            <person name="Larsson K.H."/>
            <person name="Matsuura K."/>
            <person name="Barry K."/>
            <person name="Labutti K."/>
            <person name="Kuo R."/>
            <person name="Ohm R.A."/>
            <person name="Bhattacharya S.S."/>
            <person name="Shirouzu T."/>
            <person name="Yoshinaga Y."/>
            <person name="Martin F.M."/>
            <person name="Grigoriev I.V."/>
            <person name="Hibbett D.S."/>
        </authorList>
    </citation>
    <scope>NUCLEOTIDE SEQUENCE [LARGE SCALE GENOMIC DNA]</scope>
    <source>
        <strain evidence="1 2">L-15889</strain>
    </source>
</reference>
<evidence type="ECO:0000313" key="2">
    <source>
        <dbReference type="Proteomes" id="UP000076727"/>
    </source>
</evidence>
<dbReference type="EMBL" id="KV429059">
    <property type="protein sequence ID" value="KZT69253.1"/>
    <property type="molecule type" value="Genomic_DNA"/>
</dbReference>
<organism evidence="1 2">
    <name type="scientific">Daedalea quercina L-15889</name>
    <dbReference type="NCBI Taxonomy" id="1314783"/>
    <lineage>
        <taxon>Eukaryota</taxon>
        <taxon>Fungi</taxon>
        <taxon>Dikarya</taxon>
        <taxon>Basidiomycota</taxon>
        <taxon>Agaricomycotina</taxon>
        <taxon>Agaricomycetes</taxon>
        <taxon>Polyporales</taxon>
        <taxon>Fomitopsis</taxon>
    </lineage>
</organism>
<dbReference type="Proteomes" id="UP000076727">
    <property type="component" value="Unassembled WGS sequence"/>
</dbReference>
<accession>A0A165QBT3</accession>
<evidence type="ECO:0000313" key="1">
    <source>
        <dbReference type="EMBL" id="KZT69253.1"/>
    </source>
</evidence>
<name>A0A165QBT3_9APHY</name>
<sequence length="190" mass="21825">MCMHQICSSRRVSEGSKKFDKSMKTLSMRARRLRYASDHDCRSVLPYVCLALSCQCNPVKPRGGQYAANGRRLSKLDLQYDEMHDTGRRSNDCIPVVPQSVRRIEGLFPDALSLRHSEVEDLYIDLWVLQRIFCLRRVGGVSYLFIRYRRTIRRIRTLYTVRDAKRSAIGSLLHRGTSVAGNSCLDHNSA</sequence>